<name>A0A4V1KIY9_9SPHI</name>
<evidence type="ECO:0000313" key="3">
    <source>
        <dbReference type="EMBL" id="KAA8476421.1"/>
    </source>
</evidence>
<sequence length="200" mass="22095">MKKLSLLLIAGSFLVFACNNSGKNKTGDTDTTAVDSGALTHEDSEFVNKAAMGGMMEIELGKLAEKQALNDRVKNFGAMMVKDHTRAGEELKALASQRNWMLPASVTEKHREDIEKMKRKKGVDFDKSYMKMMLSDHRHDISDFKKVAEKSSDADLKAYAAKILPVLKVHLDSAKSINREVKASVDPGDITSGMEVHPLK</sequence>
<dbReference type="Proteomes" id="UP000322918">
    <property type="component" value="Unassembled WGS sequence"/>
</dbReference>
<feature type="domain" description="DUF4142" evidence="2">
    <location>
        <begin position="42"/>
        <end position="177"/>
    </location>
</feature>
<dbReference type="Proteomes" id="UP000290848">
    <property type="component" value="Unassembled WGS sequence"/>
</dbReference>
<feature type="chain" id="PRO_5044610000" evidence="1">
    <location>
        <begin position="18"/>
        <end position="200"/>
    </location>
</feature>
<accession>A0A4V1KIY9</accession>
<dbReference type="PANTHER" id="PTHR38593:SF1">
    <property type="entry name" value="BLR2558 PROTEIN"/>
    <property type="match status" value="1"/>
</dbReference>
<dbReference type="AlphaFoldDB" id="A0A4V1KIY9"/>
<evidence type="ECO:0000313" key="4">
    <source>
        <dbReference type="EMBL" id="RXF72352.1"/>
    </source>
</evidence>
<dbReference type="EMBL" id="VWNE01000043">
    <property type="protein sequence ID" value="KAA8476421.1"/>
    <property type="molecule type" value="Genomic_DNA"/>
</dbReference>
<dbReference type="Gene3D" id="1.20.1260.10">
    <property type="match status" value="1"/>
</dbReference>
<keyword evidence="6" id="KW-1185">Reference proteome</keyword>
<dbReference type="InterPro" id="IPR012347">
    <property type="entry name" value="Ferritin-like"/>
</dbReference>
<evidence type="ECO:0000256" key="1">
    <source>
        <dbReference type="SAM" id="SignalP"/>
    </source>
</evidence>
<reference evidence="4 5" key="1">
    <citation type="submission" date="2018-12" db="EMBL/GenBank/DDBJ databases">
        <title>The Draft Genome Sequence of the Soil Bacterium Pedobacter tournemirensis R1.</title>
        <authorList>
            <person name="He J."/>
        </authorList>
    </citation>
    <scope>NUCLEOTIDE SEQUENCE [LARGE SCALE GENOMIC DNA]</scope>
    <source>
        <strain evidence="4 5">R1</strain>
    </source>
</reference>
<dbReference type="InterPro" id="IPR025419">
    <property type="entry name" value="DUF4142"/>
</dbReference>
<dbReference type="Pfam" id="PF13628">
    <property type="entry name" value="DUF4142"/>
    <property type="match status" value="1"/>
</dbReference>
<dbReference type="RefSeq" id="WP_128767537.1">
    <property type="nucleotide sequence ID" value="NZ_RXOC01000001.1"/>
</dbReference>
<reference evidence="3 6" key="2">
    <citation type="submission" date="2019-09" db="EMBL/GenBank/DDBJ databases">
        <title>Pararcticibacter amylolyticus gen. nov., sp. nov., isolated from a rottenly hemp rope, and reclassification of Pedobacter tournemirensis as Pararcticibacter tournemirensis comb. nov.</title>
        <authorList>
            <person name="Cai Y."/>
        </authorList>
    </citation>
    <scope>NUCLEOTIDE SEQUENCE [LARGE SCALE GENOMIC DNA]</scope>
    <source>
        <strain evidence="3 6">TF5-37.2-LB10</strain>
    </source>
</reference>
<gene>
    <name evidence="4" type="ORF">EKH83_01080</name>
    <name evidence="3" type="ORF">F1649_20110</name>
</gene>
<dbReference type="EMBL" id="RXOC01000001">
    <property type="protein sequence ID" value="RXF72352.1"/>
    <property type="molecule type" value="Genomic_DNA"/>
</dbReference>
<feature type="signal peptide" evidence="1">
    <location>
        <begin position="1"/>
        <end position="17"/>
    </location>
</feature>
<keyword evidence="1" id="KW-0732">Signal</keyword>
<dbReference type="PROSITE" id="PS51257">
    <property type="entry name" value="PROKAR_LIPOPROTEIN"/>
    <property type="match status" value="1"/>
</dbReference>
<evidence type="ECO:0000313" key="5">
    <source>
        <dbReference type="Proteomes" id="UP000290848"/>
    </source>
</evidence>
<comment type="caution">
    <text evidence="4">The sequence shown here is derived from an EMBL/GenBank/DDBJ whole genome shotgun (WGS) entry which is preliminary data.</text>
</comment>
<evidence type="ECO:0000259" key="2">
    <source>
        <dbReference type="Pfam" id="PF13628"/>
    </source>
</evidence>
<dbReference type="PANTHER" id="PTHR38593">
    <property type="entry name" value="BLR2558 PROTEIN"/>
    <property type="match status" value="1"/>
</dbReference>
<proteinExistence type="predicted"/>
<organism evidence="4 5">
    <name type="scientific">Arcticibacter tournemirensis</name>
    <dbReference type="NCBI Taxonomy" id="699437"/>
    <lineage>
        <taxon>Bacteria</taxon>
        <taxon>Pseudomonadati</taxon>
        <taxon>Bacteroidota</taxon>
        <taxon>Sphingobacteriia</taxon>
        <taxon>Sphingobacteriales</taxon>
        <taxon>Sphingobacteriaceae</taxon>
        <taxon>Arcticibacter</taxon>
    </lineage>
</organism>
<dbReference type="OrthoDB" id="883203at2"/>
<protein>
    <submittedName>
        <fullName evidence="4">DUF4142 domain-containing protein</fullName>
    </submittedName>
</protein>
<evidence type="ECO:0000313" key="6">
    <source>
        <dbReference type="Proteomes" id="UP000322918"/>
    </source>
</evidence>